<accession>A0A7I7XGQ3</accession>
<feature type="transmembrane region" description="Helical" evidence="1">
    <location>
        <begin position="168"/>
        <end position="188"/>
    </location>
</feature>
<sequence length="221" mass="22581">MSLPHAPSAPAADIEAPRLSLRQAAIRVVVGLALLGALLGVVWAWLAPPIQVVVALTKSGERVQGYLGDDSDFVFLGAFLMTGLLFVLAVSAAVATWQWRAHRGPVMVGALSLGALAAAGAAAGVGAALAHWRYGAVNVAGAPISPQHRVSYTHEAPAVFFGHTPLQIAASLIVPAGIAALVYAICALSTKRDDLGAWPPITYPEPTAVAGPAVDPSSPAH</sequence>
<reference evidence="2 3" key="1">
    <citation type="journal article" date="2019" name="Emerg. Microbes Infect.">
        <title>Comprehensive subspecies identification of 175 nontuberculous mycobacteria species based on 7547 genomic profiles.</title>
        <authorList>
            <person name="Matsumoto Y."/>
            <person name="Kinjo T."/>
            <person name="Motooka D."/>
            <person name="Nabeya D."/>
            <person name="Jung N."/>
            <person name="Uechi K."/>
            <person name="Horii T."/>
            <person name="Iida T."/>
            <person name="Fujita J."/>
            <person name="Nakamura S."/>
        </authorList>
    </citation>
    <scope>NUCLEOTIDE SEQUENCE [LARGE SCALE GENOMIC DNA]</scope>
    <source>
        <strain evidence="2 3">JCM 13574</strain>
    </source>
</reference>
<feature type="transmembrane region" description="Helical" evidence="1">
    <location>
        <begin position="106"/>
        <end position="130"/>
    </location>
</feature>
<dbReference type="Proteomes" id="UP000466517">
    <property type="component" value="Chromosome"/>
</dbReference>
<name>A0A7I7XGQ3_9MYCO</name>
<keyword evidence="1" id="KW-0812">Transmembrane</keyword>
<evidence type="ECO:0000313" key="3">
    <source>
        <dbReference type="Proteomes" id="UP000466517"/>
    </source>
</evidence>
<gene>
    <name evidence="2" type="ORF">MMAD_26870</name>
</gene>
<dbReference type="KEGG" id="mmag:MMAD_26870"/>
<keyword evidence="1" id="KW-1133">Transmembrane helix</keyword>
<evidence type="ECO:0000313" key="2">
    <source>
        <dbReference type="EMBL" id="BBZ28392.1"/>
    </source>
</evidence>
<dbReference type="RefSeq" id="WP_163737756.1">
    <property type="nucleotide sequence ID" value="NZ_AP022610.1"/>
</dbReference>
<organism evidence="2 3">
    <name type="scientific">Mycolicibacterium madagascariense</name>
    <dbReference type="NCBI Taxonomy" id="212765"/>
    <lineage>
        <taxon>Bacteria</taxon>
        <taxon>Bacillati</taxon>
        <taxon>Actinomycetota</taxon>
        <taxon>Actinomycetes</taxon>
        <taxon>Mycobacteriales</taxon>
        <taxon>Mycobacteriaceae</taxon>
        <taxon>Mycolicibacterium</taxon>
    </lineage>
</organism>
<feature type="transmembrane region" description="Helical" evidence="1">
    <location>
        <begin position="73"/>
        <end position="94"/>
    </location>
</feature>
<dbReference type="InterPro" id="IPR021213">
    <property type="entry name" value="DUF2567"/>
</dbReference>
<dbReference type="Pfam" id="PF10821">
    <property type="entry name" value="DUF2567"/>
    <property type="match status" value="1"/>
</dbReference>
<keyword evidence="1" id="KW-0472">Membrane</keyword>
<dbReference type="EMBL" id="AP022610">
    <property type="protein sequence ID" value="BBZ28392.1"/>
    <property type="molecule type" value="Genomic_DNA"/>
</dbReference>
<proteinExistence type="predicted"/>
<dbReference type="AlphaFoldDB" id="A0A7I7XGQ3"/>
<protein>
    <submittedName>
        <fullName evidence="2">Membrane protein</fullName>
    </submittedName>
</protein>
<evidence type="ECO:0000256" key="1">
    <source>
        <dbReference type="SAM" id="Phobius"/>
    </source>
</evidence>
<feature type="transmembrane region" description="Helical" evidence="1">
    <location>
        <begin position="24"/>
        <end position="46"/>
    </location>
</feature>
<keyword evidence="3" id="KW-1185">Reference proteome</keyword>